<dbReference type="AlphaFoldDB" id="A0A7S3TAI2"/>
<dbReference type="EMBL" id="HBIR01044956">
    <property type="protein sequence ID" value="CAE0578626.1"/>
    <property type="molecule type" value="Transcribed_RNA"/>
</dbReference>
<protein>
    <submittedName>
        <fullName evidence="2">Uncharacterized protein</fullName>
    </submittedName>
</protein>
<name>A0A7S3TAI2_EMIHU</name>
<proteinExistence type="predicted"/>
<reference evidence="2" key="1">
    <citation type="submission" date="2021-01" db="EMBL/GenBank/DDBJ databases">
        <authorList>
            <person name="Corre E."/>
            <person name="Pelletier E."/>
            <person name="Niang G."/>
            <person name="Scheremetjew M."/>
            <person name="Finn R."/>
            <person name="Kale V."/>
            <person name="Holt S."/>
            <person name="Cochrane G."/>
            <person name="Meng A."/>
            <person name="Brown T."/>
            <person name="Cohen L."/>
        </authorList>
    </citation>
    <scope>NUCLEOTIDE SEQUENCE</scope>
    <source>
        <strain evidence="2">379</strain>
    </source>
</reference>
<feature type="region of interest" description="Disordered" evidence="1">
    <location>
        <begin position="144"/>
        <end position="165"/>
    </location>
</feature>
<feature type="region of interest" description="Disordered" evidence="1">
    <location>
        <begin position="1"/>
        <end position="34"/>
    </location>
</feature>
<gene>
    <name evidence="2" type="ORF">EHUX00137_LOCUS35101</name>
</gene>
<organism evidence="2">
    <name type="scientific">Emiliania huxleyi</name>
    <name type="common">Coccolithophore</name>
    <name type="synonym">Pontosphaera huxleyi</name>
    <dbReference type="NCBI Taxonomy" id="2903"/>
    <lineage>
        <taxon>Eukaryota</taxon>
        <taxon>Haptista</taxon>
        <taxon>Haptophyta</taxon>
        <taxon>Prymnesiophyceae</taxon>
        <taxon>Isochrysidales</taxon>
        <taxon>Noelaerhabdaceae</taxon>
        <taxon>Emiliania</taxon>
    </lineage>
</organism>
<evidence type="ECO:0000256" key="1">
    <source>
        <dbReference type="SAM" id="MobiDB-lite"/>
    </source>
</evidence>
<evidence type="ECO:0000313" key="2">
    <source>
        <dbReference type="EMBL" id="CAE0578626.1"/>
    </source>
</evidence>
<sequence>MPADSARPPGGGGGAAADDGTATGGNSGAASVVNSVGAGGRQRLPANEQTVLHAYASLHEANTVALDAEHLGGGVDAVVEVVEEAEGAAAALREDAQRALASAADAAASGGGCYGKSHAEAWAECAALERWADELEELAELAAAAEDADGSDQDEPKSARTSTASCELPLSSRYARVIGDVQDAVYRADDRQRGDIPRLAAHRGHSFKMLSDRATATAAAVAAAAASAAVAASVAVAAIAAAAAPPGEAILARTDATGAGAGVEGAYEAEMMEALAACGD</sequence>
<accession>A0A7S3TAI2</accession>